<keyword evidence="2" id="KW-1185">Reference proteome</keyword>
<gene>
    <name evidence="1" type="ORF">D0469_12380</name>
</gene>
<reference evidence="1 2" key="1">
    <citation type="submission" date="2018-08" db="EMBL/GenBank/DDBJ databases">
        <title>Bacillus chawlae sp. nov., Bacillus glennii sp. nov., and Bacillus saganii sp. nov. Isolated from the Vehicle Assembly Building at Kennedy Space Center where the Viking Spacecraft were Assembled.</title>
        <authorList>
            <person name="Seuylemezian A."/>
            <person name="Vaishampayan P."/>
        </authorList>
    </citation>
    <scope>NUCLEOTIDE SEQUENCE [LARGE SCALE GENOMIC DNA]</scope>
    <source>
        <strain evidence="1 2">V47-23a</strain>
    </source>
</reference>
<dbReference type="RefSeq" id="WP_117327053.1">
    <property type="nucleotide sequence ID" value="NZ_QVTE01000034.1"/>
</dbReference>
<evidence type="ECO:0008006" key="3">
    <source>
        <dbReference type="Google" id="ProtNLM"/>
    </source>
</evidence>
<comment type="caution">
    <text evidence="1">The sequence shown here is derived from an EMBL/GenBank/DDBJ whole genome shotgun (WGS) entry which is preliminary data.</text>
</comment>
<dbReference type="Proteomes" id="UP000264541">
    <property type="component" value="Unassembled WGS sequence"/>
</dbReference>
<evidence type="ECO:0000313" key="2">
    <source>
        <dbReference type="Proteomes" id="UP000264541"/>
    </source>
</evidence>
<dbReference type="OrthoDB" id="1739831at2"/>
<evidence type="ECO:0000313" key="1">
    <source>
        <dbReference type="EMBL" id="RFU68304.1"/>
    </source>
</evidence>
<dbReference type="AlphaFoldDB" id="A0A372LMC7"/>
<accession>A0A372LMC7</accession>
<sequence>MNDLSNCPNCDTLFVRTKFRDVCEVCYKEEEREFEKVYQYIRRRENRTASMIQVVDNTGVQESLIVKFIKTGKLRTTQFPNLGVKCEKCGAPAKVGPLCSSCQDSLRSQLTQFESDEALRKELDERGKKGAYYTHNDK</sequence>
<dbReference type="InterPro" id="IPR022258">
    <property type="entry name" value="Flagellar_operon_YvyF"/>
</dbReference>
<protein>
    <recommendedName>
        <fullName evidence="3">Flagellar protein</fullName>
    </recommendedName>
</protein>
<name>A0A372LMC7_9BACI</name>
<organism evidence="1 2">
    <name type="scientific">Peribacillus saganii</name>
    <dbReference type="NCBI Taxonomy" id="2303992"/>
    <lineage>
        <taxon>Bacteria</taxon>
        <taxon>Bacillati</taxon>
        <taxon>Bacillota</taxon>
        <taxon>Bacilli</taxon>
        <taxon>Bacillales</taxon>
        <taxon>Bacillaceae</taxon>
        <taxon>Peribacillus</taxon>
    </lineage>
</organism>
<proteinExistence type="predicted"/>
<dbReference type="NCBIfam" id="TIGR03826">
    <property type="entry name" value="YvyF"/>
    <property type="match status" value="1"/>
</dbReference>
<dbReference type="EMBL" id="QVTE01000034">
    <property type="protein sequence ID" value="RFU68304.1"/>
    <property type="molecule type" value="Genomic_DNA"/>
</dbReference>